<accession>A0A9P5NJM9</accession>
<feature type="transmembrane region" description="Helical" evidence="1">
    <location>
        <begin position="197"/>
        <end position="218"/>
    </location>
</feature>
<evidence type="ECO:0000256" key="1">
    <source>
        <dbReference type="SAM" id="Phobius"/>
    </source>
</evidence>
<protein>
    <recommendedName>
        <fullName evidence="2">DUF6533 domain-containing protein</fullName>
    </recommendedName>
</protein>
<feature type="domain" description="DUF6533" evidence="2">
    <location>
        <begin position="3"/>
        <end position="45"/>
    </location>
</feature>
<proteinExistence type="predicted"/>
<evidence type="ECO:0000313" key="4">
    <source>
        <dbReference type="Proteomes" id="UP000724874"/>
    </source>
</evidence>
<gene>
    <name evidence="3" type="ORF">CPB84DRAFT_1785524</name>
</gene>
<reference evidence="3" key="1">
    <citation type="submission" date="2020-11" db="EMBL/GenBank/DDBJ databases">
        <authorList>
            <consortium name="DOE Joint Genome Institute"/>
            <person name="Ahrendt S."/>
            <person name="Riley R."/>
            <person name="Andreopoulos W."/>
            <person name="LaButti K."/>
            <person name="Pangilinan J."/>
            <person name="Ruiz-duenas F.J."/>
            <person name="Barrasa J.M."/>
            <person name="Sanchez-Garcia M."/>
            <person name="Camarero S."/>
            <person name="Miyauchi S."/>
            <person name="Serrano A."/>
            <person name="Linde D."/>
            <person name="Babiker R."/>
            <person name="Drula E."/>
            <person name="Ayuso-Fernandez I."/>
            <person name="Pacheco R."/>
            <person name="Padilla G."/>
            <person name="Ferreira P."/>
            <person name="Barriuso J."/>
            <person name="Kellner H."/>
            <person name="Castanera R."/>
            <person name="Alfaro M."/>
            <person name="Ramirez L."/>
            <person name="Pisabarro A.G."/>
            <person name="Kuo A."/>
            <person name="Tritt A."/>
            <person name="Lipzen A."/>
            <person name="He G."/>
            <person name="Yan M."/>
            <person name="Ng V."/>
            <person name="Cullen D."/>
            <person name="Martin F."/>
            <person name="Rosso M.-N."/>
            <person name="Henrissat B."/>
            <person name="Hibbett D."/>
            <person name="Martinez A.T."/>
            <person name="Grigoriev I.V."/>
        </authorList>
    </citation>
    <scope>NUCLEOTIDE SEQUENCE</scope>
    <source>
        <strain evidence="3">AH 44721</strain>
    </source>
</reference>
<dbReference type="EMBL" id="JADNYJ010000080">
    <property type="protein sequence ID" value="KAF8889417.1"/>
    <property type="molecule type" value="Genomic_DNA"/>
</dbReference>
<evidence type="ECO:0000259" key="2">
    <source>
        <dbReference type="Pfam" id="PF20151"/>
    </source>
</evidence>
<dbReference type="InterPro" id="IPR045340">
    <property type="entry name" value="DUF6533"/>
</dbReference>
<dbReference type="OrthoDB" id="3349377at2759"/>
<dbReference type="Pfam" id="PF20151">
    <property type="entry name" value="DUF6533"/>
    <property type="match status" value="1"/>
</dbReference>
<keyword evidence="1" id="KW-0472">Membrane</keyword>
<evidence type="ECO:0000313" key="3">
    <source>
        <dbReference type="EMBL" id="KAF8889417.1"/>
    </source>
</evidence>
<feature type="transmembrane region" description="Helical" evidence="1">
    <location>
        <begin position="102"/>
        <end position="122"/>
    </location>
</feature>
<dbReference type="Proteomes" id="UP000724874">
    <property type="component" value="Unassembled WGS sequence"/>
</dbReference>
<feature type="transmembrane region" description="Helical" evidence="1">
    <location>
        <begin position="157"/>
        <end position="176"/>
    </location>
</feature>
<keyword evidence="1" id="KW-1133">Transmembrane helix</keyword>
<comment type="caution">
    <text evidence="3">The sequence shown here is derived from an EMBL/GenBank/DDBJ whole genome shotgun (WGS) entry which is preliminary data.</text>
</comment>
<dbReference type="AlphaFoldDB" id="A0A9P5NJM9"/>
<organism evidence="3 4">
    <name type="scientific">Gymnopilus junonius</name>
    <name type="common">Spectacular rustgill mushroom</name>
    <name type="synonym">Gymnopilus spectabilis subsp. junonius</name>
    <dbReference type="NCBI Taxonomy" id="109634"/>
    <lineage>
        <taxon>Eukaryota</taxon>
        <taxon>Fungi</taxon>
        <taxon>Dikarya</taxon>
        <taxon>Basidiomycota</taxon>
        <taxon>Agaricomycotina</taxon>
        <taxon>Agaricomycetes</taxon>
        <taxon>Agaricomycetidae</taxon>
        <taxon>Agaricales</taxon>
        <taxon>Agaricineae</taxon>
        <taxon>Hymenogastraceae</taxon>
        <taxon>Gymnopilus</taxon>
    </lineage>
</organism>
<feature type="transmembrane region" description="Helical" evidence="1">
    <location>
        <begin position="66"/>
        <end position="90"/>
    </location>
</feature>
<name>A0A9P5NJM9_GYMJU</name>
<keyword evidence="4" id="KW-1185">Reference proteome</keyword>
<sequence length="286" mass="31552">MWVSGLTFLVCDTISTLPREVEYIWSKKWSVVKVLYLFMRYWTICQGAVASYEFSTVQKSLEVCRALVWFEVSIGGGTVLLVAIDIILSIRLHALYKRSRKVLVFLSALVIGEFVIQAYVVYKIGLSAVGSIFIAPLGFPILGCLTSPDLAITLPSWISTPLIAVIFFIMMLIKFYESMKLARSSGVRLSLTPVISAFIRDGTIYFLLVVVTLLAGALDSFLTSGAYLTLYQPWSAVSFAVTGTRLILNLREAASPDNAALARGDLGDLGTLRFAENRGLETDETM</sequence>
<keyword evidence="1" id="KW-0812">Transmembrane</keyword>